<comment type="caution">
    <text evidence="9">The sequence shown here is derived from an EMBL/GenBank/DDBJ whole genome shotgun (WGS) entry which is preliminary data.</text>
</comment>
<feature type="compositionally biased region" description="Basic and acidic residues" evidence="7">
    <location>
        <begin position="153"/>
        <end position="167"/>
    </location>
</feature>
<dbReference type="SUPFAM" id="SSF51197">
    <property type="entry name" value="Clavaminate synthase-like"/>
    <property type="match status" value="1"/>
</dbReference>
<evidence type="ECO:0000256" key="5">
    <source>
        <dbReference type="ARBA" id="ARBA00023002"/>
    </source>
</evidence>
<evidence type="ECO:0000256" key="1">
    <source>
        <dbReference type="ARBA" id="ARBA00001954"/>
    </source>
</evidence>
<name>A0A8H8U6J0_9HELO</name>
<dbReference type="InterPro" id="IPR003819">
    <property type="entry name" value="TauD/TfdA-like"/>
</dbReference>
<evidence type="ECO:0000313" key="10">
    <source>
        <dbReference type="Proteomes" id="UP000462212"/>
    </source>
</evidence>
<keyword evidence="10" id="KW-1185">Reference proteome</keyword>
<proteinExistence type="inferred from homology"/>
<evidence type="ECO:0000259" key="8">
    <source>
        <dbReference type="Pfam" id="PF02668"/>
    </source>
</evidence>
<reference evidence="9 10" key="1">
    <citation type="submission" date="2018-05" db="EMBL/GenBank/DDBJ databases">
        <title>Genome sequencing and assembly of the regulated plant pathogen Lachnellula willkommii and related sister species for the development of diagnostic species identification markers.</title>
        <authorList>
            <person name="Giroux E."/>
            <person name="Bilodeau G."/>
        </authorList>
    </citation>
    <scope>NUCLEOTIDE SEQUENCE [LARGE SCALE GENOMIC DNA]</scope>
    <source>
        <strain evidence="9 10">CBS 197.66</strain>
    </source>
</reference>
<comment type="cofactor">
    <cofactor evidence="1">
        <name>Fe(2+)</name>
        <dbReference type="ChEBI" id="CHEBI:29033"/>
    </cofactor>
</comment>
<dbReference type="Proteomes" id="UP000462212">
    <property type="component" value="Unassembled WGS sequence"/>
</dbReference>
<dbReference type="EMBL" id="QGMJ01001076">
    <property type="protein sequence ID" value="TVY32317.1"/>
    <property type="molecule type" value="Genomic_DNA"/>
</dbReference>
<dbReference type="GO" id="GO:0046872">
    <property type="term" value="F:metal ion binding"/>
    <property type="evidence" value="ECO:0007669"/>
    <property type="project" value="UniProtKB-KW"/>
</dbReference>
<dbReference type="AlphaFoldDB" id="A0A8H8U6J0"/>
<dbReference type="PANTHER" id="PTHR30468">
    <property type="entry name" value="ALPHA-KETOGLUTARATE-DEPENDENT SULFONATE DIOXYGENASE"/>
    <property type="match status" value="1"/>
</dbReference>
<dbReference type="OrthoDB" id="10257314at2759"/>
<dbReference type="Pfam" id="PF02668">
    <property type="entry name" value="TauD"/>
    <property type="match status" value="1"/>
</dbReference>
<dbReference type="InterPro" id="IPR051323">
    <property type="entry name" value="AtsK-like"/>
</dbReference>
<comment type="similarity">
    <text evidence="2">Belongs to the TfdA dioxygenase family.</text>
</comment>
<organism evidence="9 10">
    <name type="scientific">Lachnellula subtilissima</name>
    <dbReference type="NCBI Taxonomy" id="602034"/>
    <lineage>
        <taxon>Eukaryota</taxon>
        <taxon>Fungi</taxon>
        <taxon>Dikarya</taxon>
        <taxon>Ascomycota</taxon>
        <taxon>Pezizomycotina</taxon>
        <taxon>Leotiomycetes</taxon>
        <taxon>Helotiales</taxon>
        <taxon>Lachnaceae</taxon>
        <taxon>Lachnellula</taxon>
    </lineage>
</organism>
<feature type="domain" description="TauD/TfdA-like" evidence="8">
    <location>
        <begin position="53"/>
        <end position="366"/>
    </location>
</feature>
<dbReference type="InterPro" id="IPR042098">
    <property type="entry name" value="TauD-like_sf"/>
</dbReference>
<keyword evidence="6" id="KW-0408">Iron</keyword>
<evidence type="ECO:0000313" key="9">
    <source>
        <dbReference type="EMBL" id="TVY32317.1"/>
    </source>
</evidence>
<keyword evidence="4 9" id="KW-0223">Dioxygenase</keyword>
<feature type="region of interest" description="Disordered" evidence="7">
    <location>
        <begin position="117"/>
        <end position="180"/>
    </location>
</feature>
<evidence type="ECO:0000256" key="4">
    <source>
        <dbReference type="ARBA" id="ARBA00022964"/>
    </source>
</evidence>
<evidence type="ECO:0000256" key="6">
    <source>
        <dbReference type="ARBA" id="ARBA00023004"/>
    </source>
</evidence>
<evidence type="ECO:0000256" key="2">
    <source>
        <dbReference type="ARBA" id="ARBA00005896"/>
    </source>
</evidence>
<keyword evidence="3" id="KW-0479">Metal-binding</keyword>
<dbReference type="GO" id="GO:0016706">
    <property type="term" value="F:2-oxoglutarate-dependent dioxygenase activity"/>
    <property type="evidence" value="ECO:0007669"/>
    <property type="project" value="TreeGrafter"/>
</dbReference>
<gene>
    <name evidence="9" type="ORF">LSUB1_G008139</name>
</gene>
<protein>
    <submittedName>
        <fullName evidence="9">Putative alpha-ketoglutarate-dependent sulfonate dioxygenase</fullName>
    </submittedName>
</protein>
<dbReference type="GO" id="GO:0005737">
    <property type="term" value="C:cytoplasm"/>
    <property type="evidence" value="ECO:0007669"/>
    <property type="project" value="TreeGrafter"/>
</dbReference>
<evidence type="ECO:0000256" key="7">
    <source>
        <dbReference type="SAM" id="MobiDB-lite"/>
    </source>
</evidence>
<evidence type="ECO:0000256" key="3">
    <source>
        <dbReference type="ARBA" id="ARBA00022723"/>
    </source>
</evidence>
<accession>A0A8H8U6J0</accession>
<dbReference type="PANTHER" id="PTHR30468:SF10">
    <property type="entry name" value="TAUD_TFDA-LIKE DOMAIN-CONTAINING PROTEIN"/>
    <property type="match status" value="1"/>
</dbReference>
<sequence>MAPPSADSPVAHHGQEEPVALQTTINSEAGSLLSKLYPTPLVYSGSLDQYESFDLTTVIGKEFPTVQLTELLKDDAKIKDLAITVSQRGVVFFRNQDINIEEQKTLAQKLGELSGKPETSKLHRHAVSNSKRGIPVDDKGTLDDEVSIVSSDTPRESDSNKFADRAPRKTANQVWHSDDSHPKSDKLIYYSITFENIPSDYATLKVVSLPGKVGGDTLFASGYDAYDRLSPSWQDFLEGLTATHFQPSFNKIVAEKGIELIEENRGTPENTGTHFQAVHPVIRTNPVTGWKSIFGAGQQVEHGWINNVTDRESELIKGYLLETIASNYDLQVRIKWNQNDLAIWDNRSVFHTAISDYKKKRIAHRVLSLGERPYLDKNSSSRREALGGL</sequence>
<keyword evidence="5" id="KW-0560">Oxidoreductase</keyword>
<dbReference type="Gene3D" id="3.60.130.10">
    <property type="entry name" value="Clavaminate synthase-like"/>
    <property type="match status" value="1"/>
</dbReference>